<evidence type="ECO:0000259" key="3">
    <source>
        <dbReference type="Pfam" id="PF01551"/>
    </source>
</evidence>
<feature type="compositionally biased region" description="Basic and acidic residues" evidence="2">
    <location>
        <begin position="111"/>
        <end position="135"/>
    </location>
</feature>
<dbReference type="RefSeq" id="WP_120470050.1">
    <property type="nucleotide sequence ID" value="NZ_RAYQ01000012.1"/>
</dbReference>
<gene>
    <name evidence="4" type="ORF">D7V94_11965</name>
</gene>
<keyword evidence="5" id="KW-1185">Reference proteome</keyword>
<dbReference type="SUPFAM" id="SSF51261">
    <property type="entry name" value="Duplicated hybrid motif"/>
    <property type="match status" value="1"/>
</dbReference>
<dbReference type="InterPro" id="IPR011055">
    <property type="entry name" value="Dup_hybrid_motif"/>
</dbReference>
<accession>A0A3A9AWV7</accession>
<protein>
    <recommendedName>
        <fullName evidence="3">M23ase beta-sheet core domain-containing protein</fullName>
    </recommendedName>
</protein>
<organism evidence="4 5">
    <name type="scientific">Parablautia intestinalis</name>
    <dbReference type="NCBI Taxonomy" id="2320100"/>
    <lineage>
        <taxon>Bacteria</taxon>
        <taxon>Bacillati</taxon>
        <taxon>Bacillota</taxon>
        <taxon>Clostridia</taxon>
        <taxon>Lachnospirales</taxon>
        <taxon>Lachnospiraceae</taxon>
        <taxon>Parablautia</taxon>
    </lineage>
</organism>
<dbReference type="Proteomes" id="UP000280696">
    <property type="component" value="Unassembled WGS sequence"/>
</dbReference>
<evidence type="ECO:0000256" key="2">
    <source>
        <dbReference type="SAM" id="MobiDB-lite"/>
    </source>
</evidence>
<evidence type="ECO:0000313" key="4">
    <source>
        <dbReference type="EMBL" id="RKI90835.1"/>
    </source>
</evidence>
<feature type="compositionally biased region" description="Polar residues" evidence="2">
    <location>
        <begin position="90"/>
        <end position="106"/>
    </location>
</feature>
<dbReference type="Pfam" id="PF01551">
    <property type="entry name" value="Peptidase_M23"/>
    <property type="match status" value="1"/>
</dbReference>
<keyword evidence="1" id="KW-0732">Signal</keyword>
<dbReference type="OrthoDB" id="1938544at2"/>
<feature type="region of interest" description="Disordered" evidence="2">
    <location>
        <begin position="90"/>
        <end position="153"/>
    </location>
</feature>
<dbReference type="AlphaFoldDB" id="A0A3A9AWV7"/>
<reference evidence="4 5" key="1">
    <citation type="submission" date="2018-09" db="EMBL/GenBank/DDBJ databases">
        <title>Murine metabolic-syndrome-specific gut microbial biobank.</title>
        <authorList>
            <person name="Liu C."/>
        </authorList>
    </citation>
    <scope>NUCLEOTIDE SEQUENCE [LARGE SCALE GENOMIC DNA]</scope>
    <source>
        <strain evidence="4 5">0.1xD8-82</strain>
    </source>
</reference>
<dbReference type="GO" id="GO:0004222">
    <property type="term" value="F:metalloendopeptidase activity"/>
    <property type="evidence" value="ECO:0007669"/>
    <property type="project" value="TreeGrafter"/>
</dbReference>
<comment type="caution">
    <text evidence="4">The sequence shown here is derived from an EMBL/GenBank/DDBJ whole genome shotgun (WGS) entry which is preliminary data.</text>
</comment>
<dbReference type="PANTHER" id="PTHR21666">
    <property type="entry name" value="PEPTIDASE-RELATED"/>
    <property type="match status" value="1"/>
</dbReference>
<evidence type="ECO:0000313" key="5">
    <source>
        <dbReference type="Proteomes" id="UP000280696"/>
    </source>
</evidence>
<dbReference type="Gene3D" id="2.70.70.10">
    <property type="entry name" value="Glucose Permease (Domain IIA)"/>
    <property type="match status" value="1"/>
</dbReference>
<sequence length="309" mass="33753">MRRNRRRGLGRERFLMVASAVLVLGSLTATGLWLGRDKGGQDDGYVVDLSAIENNTAAGRAEEELSQTKDMEQEAVTADDLDYDPYFQETNSQKVENPDQSESESMSDGAEQQREEQRSAKSDNKQEEKQTKQNSDETNATGETNEEAKETQQLIEEENTTALSTAMQPALTFSDSDTLVWPVVGNILVNYSMDKTVYFPTLQQYKYNPAIIIQANEGDLITAASAGKVTSVFSDPQIGNSVTMELGGGYEATYGQLANVLVSEGSYVAAGDVIAEVAAPTKYYSVEGTNVYFKLTKDGSPVNPLTKLN</sequence>
<proteinExistence type="predicted"/>
<feature type="domain" description="M23ase beta-sheet core" evidence="3">
    <location>
        <begin position="209"/>
        <end position="304"/>
    </location>
</feature>
<dbReference type="InterPro" id="IPR050570">
    <property type="entry name" value="Cell_wall_metabolism_enzyme"/>
</dbReference>
<dbReference type="InterPro" id="IPR016047">
    <property type="entry name" value="M23ase_b-sheet_dom"/>
</dbReference>
<dbReference type="CDD" id="cd12797">
    <property type="entry name" value="M23_peptidase"/>
    <property type="match status" value="1"/>
</dbReference>
<dbReference type="PANTHER" id="PTHR21666:SF289">
    <property type="entry name" value="L-ALA--D-GLU ENDOPEPTIDASE"/>
    <property type="match status" value="1"/>
</dbReference>
<name>A0A3A9AWV7_9FIRM</name>
<dbReference type="EMBL" id="RAYQ01000012">
    <property type="protein sequence ID" value="RKI90835.1"/>
    <property type="molecule type" value="Genomic_DNA"/>
</dbReference>
<evidence type="ECO:0000256" key="1">
    <source>
        <dbReference type="ARBA" id="ARBA00022729"/>
    </source>
</evidence>